<dbReference type="InterPro" id="IPR036277">
    <property type="entry name" value="SMC_hinge_sf"/>
</dbReference>
<dbReference type="Gene3D" id="3.30.70.1620">
    <property type="match status" value="1"/>
</dbReference>
<dbReference type="Pfam" id="PF26195">
    <property type="entry name" value="Ig_SMCHD1_2nd"/>
    <property type="match status" value="1"/>
</dbReference>
<dbReference type="SUPFAM" id="SSF55874">
    <property type="entry name" value="ATPase domain of HSP90 chaperone/DNA topoisomerase II/histidine kinase"/>
    <property type="match status" value="1"/>
</dbReference>
<dbReference type="InterPro" id="IPR058614">
    <property type="entry name" value="Ig_SMCHD1_5th"/>
</dbReference>
<dbReference type="Proteomes" id="UP000261560">
    <property type="component" value="Unplaced"/>
</dbReference>
<name>A0A3B3CYF9_ORYME</name>
<dbReference type="InterPro" id="IPR058617">
    <property type="entry name" value="Ig_SMCHD1_7th"/>
</dbReference>
<dbReference type="InterPro" id="IPR058613">
    <property type="entry name" value="Ig_SMCHD1_4th"/>
</dbReference>
<dbReference type="InterPro" id="IPR036890">
    <property type="entry name" value="HATPase_C_sf"/>
</dbReference>
<evidence type="ECO:0000313" key="6">
    <source>
        <dbReference type="Proteomes" id="UP000261560"/>
    </source>
</evidence>
<proteinExistence type="predicted"/>
<dbReference type="InterPro" id="IPR058612">
    <property type="entry name" value="Ig_SMCHD1_2nd"/>
</dbReference>
<dbReference type="Pfam" id="PF13589">
    <property type="entry name" value="HATPase_c_3"/>
    <property type="match status" value="1"/>
</dbReference>
<evidence type="ECO:0000259" key="4">
    <source>
        <dbReference type="SMART" id="SM00968"/>
    </source>
</evidence>
<reference evidence="5" key="2">
    <citation type="submission" date="2025-09" db="UniProtKB">
        <authorList>
            <consortium name="Ensembl"/>
        </authorList>
    </citation>
    <scope>IDENTIFICATION</scope>
</reference>
<evidence type="ECO:0000256" key="1">
    <source>
        <dbReference type="ARBA" id="ARBA00004286"/>
    </source>
</evidence>
<feature type="domain" description="SMC hinge" evidence="4">
    <location>
        <begin position="1483"/>
        <end position="1607"/>
    </location>
</feature>
<dbReference type="PANTHER" id="PTHR22640">
    <property type="entry name" value="STRUCTURAL MAINTENANCE OF CHROMOSOMES FLEXIBLE HINGE DOMAIN-CONTAINING PROTEIN 1"/>
    <property type="match status" value="1"/>
</dbReference>
<dbReference type="Pfam" id="PF06470">
    <property type="entry name" value="SMC_hinge"/>
    <property type="match status" value="1"/>
</dbReference>
<dbReference type="InterPro" id="IPR058615">
    <property type="entry name" value="Ig_SMCHD1_6th"/>
</dbReference>
<comment type="subcellular location">
    <subcellularLocation>
        <location evidence="1">Chromosome</location>
    </subcellularLocation>
</comment>
<dbReference type="Gene3D" id="3.30.565.10">
    <property type="entry name" value="Histidine kinase-like ATPase, C-terminal domain"/>
    <property type="match status" value="1"/>
</dbReference>
<accession>A0A3B3CYF9</accession>
<dbReference type="InterPro" id="IPR010935">
    <property type="entry name" value="SMC_hinge"/>
</dbReference>
<dbReference type="Pfam" id="PF22899">
    <property type="entry name" value="SMCHD1_S5"/>
    <property type="match status" value="1"/>
</dbReference>
<evidence type="ECO:0000256" key="2">
    <source>
        <dbReference type="ARBA" id="ARBA00022454"/>
    </source>
</evidence>
<dbReference type="GO" id="GO:0006302">
    <property type="term" value="P:double-strand break repair"/>
    <property type="evidence" value="ECO:0007669"/>
    <property type="project" value="InterPro"/>
</dbReference>
<dbReference type="GO" id="GO:0005524">
    <property type="term" value="F:ATP binding"/>
    <property type="evidence" value="ECO:0007669"/>
    <property type="project" value="InterPro"/>
</dbReference>
<dbReference type="Pfam" id="PF26201">
    <property type="entry name" value="Ig_SMCHD1_7th"/>
    <property type="match status" value="1"/>
</dbReference>
<dbReference type="Ensembl" id="ENSOMET00000014251.1">
    <property type="protein sequence ID" value="ENSOMEP00000022636.1"/>
    <property type="gene ID" value="ENSOMEG00000002848.1"/>
</dbReference>
<evidence type="ECO:0000313" key="5">
    <source>
        <dbReference type="Ensembl" id="ENSOMEP00000022636.1"/>
    </source>
</evidence>
<feature type="region of interest" description="Disordered" evidence="3">
    <location>
        <begin position="1679"/>
        <end position="1699"/>
    </location>
</feature>
<dbReference type="Pfam" id="PF26197">
    <property type="entry name" value="Ig_SMCHD1_5th"/>
    <property type="match status" value="1"/>
</dbReference>
<keyword evidence="2" id="KW-0158">Chromosome</keyword>
<dbReference type="GO" id="GO:0051276">
    <property type="term" value="P:chromosome organization"/>
    <property type="evidence" value="ECO:0007669"/>
    <property type="project" value="InterPro"/>
</dbReference>
<dbReference type="GO" id="GO:0005694">
    <property type="term" value="C:chromosome"/>
    <property type="evidence" value="ECO:0007669"/>
    <property type="project" value="UniProtKB-SubCell"/>
</dbReference>
<dbReference type="InterPro" id="IPR038892">
    <property type="entry name" value="SMCHD1"/>
</dbReference>
<dbReference type="SUPFAM" id="SSF75553">
    <property type="entry name" value="Smc hinge domain"/>
    <property type="match status" value="1"/>
</dbReference>
<dbReference type="Gene3D" id="1.20.1060.20">
    <property type="match status" value="1"/>
</dbReference>
<dbReference type="Pfam" id="PF26194">
    <property type="entry name" value="Ig_SMCHD1_1st"/>
    <property type="match status" value="1"/>
</dbReference>
<evidence type="ECO:0000256" key="3">
    <source>
        <dbReference type="SAM" id="MobiDB-lite"/>
    </source>
</evidence>
<dbReference type="InterPro" id="IPR058611">
    <property type="entry name" value="Ig_SMCHD1_1st"/>
</dbReference>
<feature type="region of interest" description="Disordered" evidence="3">
    <location>
        <begin position="373"/>
        <end position="393"/>
    </location>
</feature>
<dbReference type="Pfam" id="PF26196">
    <property type="entry name" value="Ig_SMCHD1_4th"/>
    <property type="match status" value="1"/>
</dbReference>
<protein>
    <submittedName>
        <fullName evidence="5">Structural maintenance of chromosomes flexible hinge domain containing 1</fullName>
    </submittedName>
</protein>
<dbReference type="InterPro" id="IPR055109">
    <property type="entry name" value="SMCHD1_S5"/>
</dbReference>
<keyword evidence="6" id="KW-1185">Reference proteome</keyword>
<dbReference type="Pfam" id="PF26198">
    <property type="entry name" value="Ig_SMCHD1_6th"/>
    <property type="match status" value="1"/>
</dbReference>
<dbReference type="PANTHER" id="PTHR22640:SF2">
    <property type="entry name" value="STRUCTURAL MAINTENANCE OF CHROMOSOMES FLEXIBLE HINGE DOMAIN-CONTAINING PROTEIN 1"/>
    <property type="match status" value="1"/>
</dbReference>
<sequence length="1747" mass="197938">IDPHESFVLATPGKTYTFLFFCFIVDELQDECTLYLWQHKDQTLPTSTEKNIMFTPHYDTLIKSGTHEYYAENQKALPYALAELVDNSLSATAKNKGLRTIEIRLVFEKTLGKNGVLVLDNGCGMTSTQLNNWAVYRLSKFSRQNSKFSRFKEGYVRPDDVPRSLNSDISYFGVGGKQAAFFIGDSVRMISKPWDSPYVHELALSKEDFQRKEENNEDVYTGRIVSRMPCDPSQITDDERFLHDVVREESGKQSFTVVVITGILTDHINYLKQDFETWTRELAHIYHYYIHGSNGNVLSQPSFKLVVFIQVTLREKPPKSPILLNLRYVNNDMQTLYINAAADSFEFQATTAGDGGKVEGVLRYHPFLYDRETYPKNPSSDNGDSDDNESDAGARGKKDIFECFWNGRLIPYTTVSEFDWCSRPKKGSALPAECFSRLSGVLFTNDKFSVSTNKLKFMELELKLRNKETIFTPILKDQVSRNIEKEFMQWLQSCHERYDKQVRFFGFRRTITRTDVPGKQNSPWGEFSAIEWDGKIYQTGQLVKSQRKTPTLYGTIVRFLLHGEYDGDVFATGGEVEVTREPSALYNDTKIMPISKIDRTATDEVILKGIEKDNDKLPDKLRLEWKEEILNPQIPAGSSIGPLLVEILNRKGDVISHISAGQGPGTWLSVGLKVIRHGSRFLFYDPKLKTYILFFLGPLNDLGKYSLVLNTIVGEQDSTCLGNRILPSHTFHFTITGKPKDHFTLSQLSPAYRVGNPFDIVLQIKDHFGHPTALSSDTQPVLQCSGLDVSYETVSKSDTKVTIKGVVVRGKIQMHHYDLHVTLPGLKKSKETAHIGLLPGAPHSVHVKEESAEVENGSPVMFNVEIHDEAGNLTANPKQLVRFSVFLIFKSFILNSASCKLETSRFFYFILSSQKNVAPVVIGLKVVPSTRVARIEVYSQSEDLVLRNKEKISWPAGGLLENLCYRLFNERGVEVPLTADITSKIKVNWTGDANSEDLVLGKLPEIQVPTQLQGERFCQVSYQEQNVSFYLNLVDQFDNVTKRLPQDSMKDMTVEADGLDTSKISFQSSNSVALKGIRFHSGPLGPRELCFHYKSFEERVIIKVTAGEPAELKLISGPEQMLKHFADVIVLKGHGIPTPFLLQLCDEWGNPSPDQRVVVELTMPVISQPVNAEGKAQFSVLAVNGSKGYYQLNFKGSFNEKPIRGPSVFLTVIPDPNKPVRLSVEYDKTAKLLVYFSTNILILSHKLMTVVSDEGSPITDINPADFSMLLWKGESSTPPETCSKPMENEKNDCYYFRDKSIPVQIGPHTIQFTLRNDKTKVPLLTQIKINVVPNQPFKLAPTSIPKIPVVSYSMEMPSRTLVENMTLVIMVSFCPRRDILSVYPQCMTSFPLIVFFFITDVENQQKMAELTKKKENLTVAINQFAQRNESLRKLGTLLARDQLFISLQVSRVEQMIHEKMAEAAQFERAPRRVCSIPNNFSGPDVVGVVGHLALIEDDDAARVISWHLGGDMDCVITRTTEAAKRIYDDTQGNQQVLPLDSIRKNALGRTLPHIKNGRSLFDPDGNPVFARHLLICPKETEICTTVFRNLLDDTIVMDDLNSATNYRREVMKIQTYCSTILTRDGNRVSARGKFGGSQNKAPPIGRLRVFASPLPQRYYVLKEETEKLREYHVAVTKKEKAEEDQRNHYKSLESPEMKQKQEQLNQMKLQLQEIEMQLGEILFFMSLRKKIVFAYFPFNPPHHLLKS</sequence>
<reference evidence="5" key="1">
    <citation type="submission" date="2025-08" db="UniProtKB">
        <authorList>
            <consortium name="Ensembl"/>
        </authorList>
    </citation>
    <scope>IDENTIFICATION</scope>
</reference>
<dbReference type="SMART" id="SM00968">
    <property type="entry name" value="SMC_hinge"/>
    <property type="match status" value="1"/>
</dbReference>
<dbReference type="GeneTree" id="ENSGT00390000006950"/>
<organism evidence="5 6">
    <name type="scientific">Oryzias melastigma</name>
    <name type="common">Marine medaka</name>
    <dbReference type="NCBI Taxonomy" id="30732"/>
    <lineage>
        <taxon>Eukaryota</taxon>
        <taxon>Metazoa</taxon>
        <taxon>Chordata</taxon>
        <taxon>Craniata</taxon>
        <taxon>Vertebrata</taxon>
        <taxon>Euteleostomi</taxon>
        <taxon>Actinopterygii</taxon>
        <taxon>Neopterygii</taxon>
        <taxon>Teleostei</taxon>
        <taxon>Neoteleostei</taxon>
        <taxon>Acanthomorphata</taxon>
        <taxon>Ovalentaria</taxon>
        <taxon>Atherinomorphae</taxon>
        <taxon>Beloniformes</taxon>
        <taxon>Adrianichthyidae</taxon>
        <taxon>Oryziinae</taxon>
        <taxon>Oryzias</taxon>
    </lineage>
</organism>